<dbReference type="SUPFAM" id="SSF52540">
    <property type="entry name" value="P-loop containing nucleoside triphosphate hydrolases"/>
    <property type="match status" value="1"/>
</dbReference>
<dbReference type="Gene3D" id="3.40.50.300">
    <property type="entry name" value="P-loop containing nucleotide triphosphate hydrolases"/>
    <property type="match status" value="1"/>
</dbReference>
<dbReference type="PANTHER" id="PTHR24223">
    <property type="entry name" value="ATP-BINDING CASSETTE SUB-FAMILY C"/>
    <property type="match status" value="1"/>
</dbReference>
<evidence type="ECO:0000313" key="5">
    <source>
        <dbReference type="Proteomes" id="UP000289738"/>
    </source>
</evidence>
<reference evidence="4 5" key="1">
    <citation type="submission" date="2019-01" db="EMBL/GenBank/DDBJ databases">
        <title>Sequencing of cultivated peanut Arachis hypogaea provides insights into genome evolution and oil improvement.</title>
        <authorList>
            <person name="Chen X."/>
        </authorList>
    </citation>
    <scope>NUCLEOTIDE SEQUENCE [LARGE SCALE GENOMIC DNA]</scope>
    <source>
        <strain evidence="5">cv. Fuhuasheng</strain>
        <tissue evidence="4">Leaves</tissue>
    </source>
</reference>
<evidence type="ECO:0000256" key="1">
    <source>
        <dbReference type="ARBA" id="ARBA00022741"/>
    </source>
</evidence>
<keyword evidence="1" id="KW-0547">Nucleotide-binding</keyword>
<proteinExistence type="predicted"/>
<feature type="domain" description="ABC transporter" evidence="3">
    <location>
        <begin position="19"/>
        <end position="103"/>
    </location>
</feature>
<dbReference type="PANTHER" id="PTHR24223:SF108">
    <property type="entry name" value="ABC TRANSPORTER C FAMILY MEMBER 8"/>
    <property type="match status" value="1"/>
</dbReference>
<dbReference type="EMBL" id="SDMP01000001">
    <property type="protein sequence ID" value="RYR78405.1"/>
    <property type="molecule type" value="Genomic_DNA"/>
</dbReference>
<sequence>MFDVDIIRSYYHANAPLVLKGKSCTFKEGSRVVVGGRIGSGKTTLVSALFRLVESAGSDILIQGINICSIRLKDLRMKLSIILQEPTLSKGSIRTNLDPLRLYTDHEIWKVCEVGL</sequence>
<evidence type="ECO:0000256" key="2">
    <source>
        <dbReference type="ARBA" id="ARBA00022840"/>
    </source>
</evidence>
<dbReference type="GO" id="GO:0042626">
    <property type="term" value="F:ATPase-coupled transmembrane transporter activity"/>
    <property type="evidence" value="ECO:0007669"/>
    <property type="project" value="TreeGrafter"/>
</dbReference>
<name>A0A445ESD8_ARAHY</name>
<dbReference type="Proteomes" id="UP000289738">
    <property type="component" value="Chromosome A01"/>
</dbReference>
<dbReference type="GO" id="GO:0016887">
    <property type="term" value="F:ATP hydrolysis activity"/>
    <property type="evidence" value="ECO:0007669"/>
    <property type="project" value="InterPro"/>
</dbReference>
<evidence type="ECO:0000313" key="4">
    <source>
        <dbReference type="EMBL" id="RYR78405.1"/>
    </source>
</evidence>
<dbReference type="InterPro" id="IPR027417">
    <property type="entry name" value="P-loop_NTPase"/>
</dbReference>
<protein>
    <recommendedName>
        <fullName evidence="3">ABC transporter domain-containing protein</fullName>
    </recommendedName>
</protein>
<gene>
    <name evidence="4" type="ORF">Ahy_A01g003196</name>
</gene>
<dbReference type="InterPro" id="IPR003439">
    <property type="entry name" value="ABC_transporter-like_ATP-bd"/>
</dbReference>
<dbReference type="GO" id="GO:0005524">
    <property type="term" value="F:ATP binding"/>
    <property type="evidence" value="ECO:0007669"/>
    <property type="project" value="UniProtKB-KW"/>
</dbReference>
<evidence type="ECO:0000259" key="3">
    <source>
        <dbReference type="Pfam" id="PF00005"/>
    </source>
</evidence>
<dbReference type="InterPro" id="IPR050173">
    <property type="entry name" value="ABC_transporter_C-like"/>
</dbReference>
<dbReference type="STRING" id="3818.A0A445ESD8"/>
<accession>A0A445ESD8</accession>
<dbReference type="GO" id="GO:0016020">
    <property type="term" value="C:membrane"/>
    <property type="evidence" value="ECO:0007669"/>
    <property type="project" value="TreeGrafter"/>
</dbReference>
<keyword evidence="2" id="KW-0067">ATP-binding</keyword>
<dbReference type="Pfam" id="PF00005">
    <property type="entry name" value="ABC_tran"/>
    <property type="match status" value="1"/>
</dbReference>
<keyword evidence="5" id="KW-1185">Reference proteome</keyword>
<comment type="caution">
    <text evidence="4">The sequence shown here is derived from an EMBL/GenBank/DDBJ whole genome shotgun (WGS) entry which is preliminary data.</text>
</comment>
<dbReference type="AlphaFoldDB" id="A0A445ESD8"/>
<organism evidence="4 5">
    <name type="scientific">Arachis hypogaea</name>
    <name type="common">Peanut</name>
    <dbReference type="NCBI Taxonomy" id="3818"/>
    <lineage>
        <taxon>Eukaryota</taxon>
        <taxon>Viridiplantae</taxon>
        <taxon>Streptophyta</taxon>
        <taxon>Embryophyta</taxon>
        <taxon>Tracheophyta</taxon>
        <taxon>Spermatophyta</taxon>
        <taxon>Magnoliopsida</taxon>
        <taxon>eudicotyledons</taxon>
        <taxon>Gunneridae</taxon>
        <taxon>Pentapetalae</taxon>
        <taxon>rosids</taxon>
        <taxon>fabids</taxon>
        <taxon>Fabales</taxon>
        <taxon>Fabaceae</taxon>
        <taxon>Papilionoideae</taxon>
        <taxon>50 kb inversion clade</taxon>
        <taxon>dalbergioids sensu lato</taxon>
        <taxon>Dalbergieae</taxon>
        <taxon>Pterocarpus clade</taxon>
        <taxon>Arachis</taxon>
    </lineage>
</organism>